<proteinExistence type="predicted"/>
<gene>
    <name evidence="3" type="ordered locus">Niako_0713</name>
</gene>
<dbReference type="InterPro" id="IPR028098">
    <property type="entry name" value="Glyco_trans_4-like_N"/>
</dbReference>
<reference evidence="3 4" key="1">
    <citation type="submission" date="2011-12" db="EMBL/GenBank/DDBJ databases">
        <title>The complete genome of Niastella koreensis GR20-10.</title>
        <authorList>
            <consortium name="US DOE Joint Genome Institute (JGI-PGF)"/>
            <person name="Lucas S."/>
            <person name="Han J."/>
            <person name="Lapidus A."/>
            <person name="Bruce D."/>
            <person name="Goodwin L."/>
            <person name="Pitluck S."/>
            <person name="Peters L."/>
            <person name="Kyrpides N."/>
            <person name="Mavromatis K."/>
            <person name="Ivanova N."/>
            <person name="Mikhailova N."/>
            <person name="Davenport K."/>
            <person name="Saunders E."/>
            <person name="Detter J.C."/>
            <person name="Tapia R."/>
            <person name="Han C."/>
            <person name="Land M."/>
            <person name="Hauser L."/>
            <person name="Markowitz V."/>
            <person name="Cheng J.-F."/>
            <person name="Hugenholtz P."/>
            <person name="Woyke T."/>
            <person name="Wu D."/>
            <person name="Tindall B."/>
            <person name="Pomrenke H."/>
            <person name="Brambilla E."/>
            <person name="Klenk H.-P."/>
            <person name="Eisen J.A."/>
        </authorList>
    </citation>
    <scope>NUCLEOTIDE SEQUENCE [LARGE SCALE GENOMIC DNA]</scope>
    <source>
        <strain evidence="4">DSM 17620 / KACC 11465 / NBRC 106392 / GR20-10</strain>
    </source>
</reference>
<feature type="domain" description="Glycosyl transferase family 1" evidence="1">
    <location>
        <begin position="171"/>
        <end position="306"/>
    </location>
</feature>
<dbReference type="GO" id="GO:0016757">
    <property type="term" value="F:glycosyltransferase activity"/>
    <property type="evidence" value="ECO:0007669"/>
    <property type="project" value="InterPro"/>
</dbReference>
<dbReference type="KEGG" id="nko:Niako_0713"/>
<dbReference type="RefSeq" id="WP_014217010.1">
    <property type="nucleotide sequence ID" value="NC_016609.1"/>
</dbReference>
<dbReference type="CDD" id="cd03802">
    <property type="entry name" value="GT4_AviGT4-like"/>
    <property type="match status" value="1"/>
</dbReference>
<dbReference type="Pfam" id="PF13439">
    <property type="entry name" value="Glyco_transf_4"/>
    <property type="match status" value="1"/>
</dbReference>
<accession>G8TBI6</accession>
<dbReference type="PATRIC" id="fig|700598.3.peg.729"/>
<dbReference type="PANTHER" id="PTHR12526:SF595">
    <property type="entry name" value="BLL5217 PROTEIN"/>
    <property type="match status" value="1"/>
</dbReference>
<dbReference type="Gene3D" id="3.40.50.2000">
    <property type="entry name" value="Glycogen Phosphorylase B"/>
    <property type="match status" value="2"/>
</dbReference>
<evidence type="ECO:0000313" key="4">
    <source>
        <dbReference type="Proteomes" id="UP000005438"/>
    </source>
</evidence>
<dbReference type="HOGENOM" id="CLU_042257_1_0_10"/>
<dbReference type="PANTHER" id="PTHR12526">
    <property type="entry name" value="GLYCOSYLTRANSFERASE"/>
    <property type="match status" value="1"/>
</dbReference>
<dbReference type="InterPro" id="IPR001296">
    <property type="entry name" value="Glyco_trans_1"/>
</dbReference>
<dbReference type="STRING" id="700598.Niako_0713"/>
<protein>
    <submittedName>
        <fullName evidence="3">Glycosyl transferase group 1</fullName>
    </submittedName>
</protein>
<organism evidence="3 4">
    <name type="scientific">Niastella koreensis (strain DSM 17620 / KACC 11465 / NBRC 106392 / GR20-10)</name>
    <dbReference type="NCBI Taxonomy" id="700598"/>
    <lineage>
        <taxon>Bacteria</taxon>
        <taxon>Pseudomonadati</taxon>
        <taxon>Bacteroidota</taxon>
        <taxon>Chitinophagia</taxon>
        <taxon>Chitinophagales</taxon>
        <taxon>Chitinophagaceae</taxon>
        <taxon>Niastella</taxon>
    </lineage>
</organism>
<name>G8TBI6_NIAKG</name>
<sequence length="357" mass="40738">MAMLRIAQIAPLIESVPPKLYGGTERVVAYLTDALVKLGHDVTLFASGDSITKARLVSVTPTALRLSNCVDFMAGSMLQLQEVMDRAHEFDLLHFHTDYLHFPVTRRSHKKTLTTLHGRLDIPELKPLYEKFNDMPVVSISDSQRGPLPMANWIDTVYHGLPDDLYKYGKGEGDYVVFLGRFSPEKRADRAIEIARRANVKIKIAAKVDKADEKYFEKEIRHLLDQPHVEYLQEIGEREKGPLLANARALLFPIDWPEPFGMVLIEAMACGTPIIAFNHGSVAEIVEHGKTGFIVNTMEKAVEALKNIHLINRDTCRETFERRFSNIVMAQNYVRLYEKLLHKQSERSYYLTPAYRK</sequence>
<evidence type="ECO:0000259" key="1">
    <source>
        <dbReference type="Pfam" id="PF00534"/>
    </source>
</evidence>
<feature type="domain" description="Glycosyltransferase subfamily 4-like N-terminal" evidence="2">
    <location>
        <begin position="21"/>
        <end position="123"/>
    </location>
</feature>
<dbReference type="Pfam" id="PF00534">
    <property type="entry name" value="Glycos_transf_1"/>
    <property type="match status" value="1"/>
</dbReference>
<dbReference type="eggNOG" id="COG0438">
    <property type="taxonomic scope" value="Bacteria"/>
</dbReference>
<keyword evidence="3" id="KW-0808">Transferase</keyword>
<dbReference type="AlphaFoldDB" id="G8TBI6"/>
<dbReference type="EMBL" id="CP003178">
    <property type="protein sequence ID" value="AEV97096.1"/>
    <property type="molecule type" value="Genomic_DNA"/>
</dbReference>
<dbReference type="Proteomes" id="UP000005438">
    <property type="component" value="Chromosome"/>
</dbReference>
<evidence type="ECO:0000313" key="3">
    <source>
        <dbReference type="EMBL" id="AEV97096.1"/>
    </source>
</evidence>
<evidence type="ECO:0000259" key="2">
    <source>
        <dbReference type="Pfam" id="PF13439"/>
    </source>
</evidence>
<dbReference type="SUPFAM" id="SSF53756">
    <property type="entry name" value="UDP-Glycosyltransferase/glycogen phosphorylase"/>
    <property type="match status" value="1"/>
</dbReference>